<dbReference type="RefSeq" id="WP_281248459.1">
    <property type="nucleotide sequence ID" value="NZ_FRCS01000026.1"/>
</dbReference>
<dbReference type="STRING" id="134849.SAMN05443668_1262"/>
<gene>
    <name evidence="1" type="ORF">SAMN05443668_1262</name>
</gene>
<dbReference type="AlphaFoldDB" id="A0A1M7RN50"/>
<protein>
    <submittedName>
        <fullName evidence="1">Uncharacterized protein</fullName>
    </submittedName>
</protein>
<sequence>MPSSPILNPHNPRKVFRVGKTDVVSFVREVPERLAAIGSTR</sequence>
<reference evidence="1 2" key="1">
    <citation type="submission" date="2016-11" db="EMBL/GenBank/DDBJ databases">
        <authorList>
            <person name="Jaros S."/>
            <person name="Januszkiewicz K."/>
            <person name="Wedrychowicz H."/>
        </authorList>
    </citation>
    <scope>NUCLEOTIDE SEQUENCE [LARGE SCALE GENOMIC DNA]</scope>
    <source>
        <strain evidence="1 2">DSM 46144</strain>
    </source>
</reference>
<proteinExistence type="predicted"/>
<evidence type="ECO:0000313" key="1">
    <source>
        <dbReference type="EMBL" id="SHN47620.1"/>
    </source>
</evidence>
<evidence type="ECO:0000313" key="2">
    <source>
        <dbReference type="Proteomes" id="UP000184440"/>
    </source>
</evidence>
<accession>A0A1M7RN50</accession>
<name>A0A1M7RN50_9ACTN</name>
<keyword evidence="2" id="KW-1185">Reference proteome</keyword>
<dbReference type="EMBL" id="FRCS01000026">
    <property type="protein sequence ID" value="SHN47620.1"/>
    <property type="molecule type" value="Genomic_DNA"/>
</dbReference>
<dbReference type="Proteomes" id="UP000184440">
    <property type="component" value="Unassembled WGS sequence"/>
</dbReference>
<organism evidence="1 2">
    <name type="scientific">Cryptosporangium aurantiacum</name>
    <dbReference type="NCBI Taxonomy" id="134849"/>
    <lineage>
        <taxon>Bacteria</taxon>
        <taxon>Bacillati</taxon>
        <taxon>Actinomycetota</taxon>
        <taxon>Actinomycetes</taxon>
        <taxon>Cryptosporangiales</taxon>
        <taxon>Cryptosporangiaceae</taxon>
        <taxon>Cryptosporangium</taxon>
    </lineage>
</organism>